<dbReference type="PANTHER" id="PTHR37299">
    <property type="entry name" value="TRANSCRIPTIONAL REGULATOR-RELATED"/>
    <property type="match status" value="1"/>
</dbReference>
<evidence type="ECO:0000256" key="3">
    <source>
        <dbReference type="PROSITE-ProRule" id="PRU00169"/>
    </source>
</evidence>
<dbReference type="EMBL" id="QGQD01000069">
    <property type="protein sequence ID" value="TLC99543.1"/>
    <property type="molecule type" value="Genomic_DNA"/>
</dbReference>
<dbReference type="PROSITE" id="PS50110">
    <property type="entry name" value="RESPONSE_REGULATORY"/>
    <property type="match status" value="1"/>
</dbReference>
<accession>A0A4U8Q5H2</accession>
<organism evidence="6 7">
    <name type="scientific">Robinsoniella peoriensis</name>
    <dbReference type="NCBI Taxonomy" id="180332"/>
    <lineage>
        <taxon>Bacteria</taxon>
        <taxon>Bacillati</taxon>
        <taxon>Bacillota</taxon>
        <taxon>Clostridia</taxon>
        <taxon>Lachnospirales</taxon>
        <taxon>Lachnospiraceae</taxon>
        <taxon>Robinsoniella</taxon>
    </lineage>
</organism>
<dbReference type="InterPro" id="IPR001789">
    <property type="entry name" value="Sig_transdc_resp-reg_receiver"/>
</dbReference>
<dbReference type="STRING" id="180332.GCA_000797495_01552"/>
<dbReference type="GO" id="GO:0003677">
    <property type="term" value="F:DNA binding"/>
    <property type="evidence" value="ECO:0007669"/>
    <property type="project" value="InterPro"/>
</dbReference>
<dbReference type="Gene3D" id="2.40.50.1020">
    <property type="entry name" value="LytTr DNA-binding domain"/>
    <property type="match status" value="1"/>
</dbReference>
<evidence type="ECO:0000256" key="2">
    <source>
        <dbReference type="ARBA" id="ARBA00024867"/>
    </source>
</evidence>
<dbReference type="Proteomes" id="UP000306509">
    <property type="component" value="Unassembled WGS sequence"/>
</dbReference>
<dbReference type="OrthoDB" id="9802383at2"/>
<dbReference type="AlphaFoldDB" id="A0A4U8Q5H2"/>
<protein>
    <recommendedName>
        <fullName evidence="1">Stage 0 sporulation protein A homolog</fullName>
    </recommendedName>
</protein>
<evidence type="ECO:0000259" key="5">
    <source>
        <dbReference type="PROSITE" id="PS50930"/>
    </source>
</evidence>
<keyword evidence="7" id="KW-1185">Reference proteome</keyword>
<feature type="domain" description="Response regulatory" evidence="4">
    <location>
        <begin position="2"/>
        <end position="119"/>
    </location>
</feature>
<dbReference type="GO" id="GO:0000156">
    <property type="term" value="F:phosphorelay response regulator activity"/>
    <property type="evidence" value="ECO:0007669"/>
    <property type="project" value="InterPro"/>
</dbReference>
<dbReference type="SMART" id="SM00850">
    <property type="entry name" value="LytTR"/>
    <property type="match status" value="1"/>
</dbReference>
<evidence type="ECO:0000259" key="4">
    <source>
        <dbReference type="PROSITE" id="PS50110"/>
    </source>
</evidence>
<feature type="domain" description="HTH LytTR-type" evidence="5">
    <location>
        <begin position="130"/>
        <end position="225"/>
    </location>
</feature>
<dbReference type="SMART" id="SM00448">
    <property type="entry name" value="REC"/>
    <property type="match status" value="1"/>
</dbReference>
<dbReference type="PANTHER" id="PTHR37299:SF1">
    <property type="entry name" value="STAGE 0 SPORULATION PROTEIN A HOMOLOG"/>
    <property type="match status" value="1"/>
</dbReference>
<dbReference type="Pfam" id="PF00072">
    <property type="entry name" value="Response_reg"/>
    <property type="match status" value="1"/>
</dbReference>
<dbReference type="PROSITE" id="PS50930">
    <property type="entry name" value="HTH_LYTTR"/>
    <property type="match status" value="1"/>
</dbReference>
<comment type="function">
    <text evidence="2">May play the central regulatory role in sporulation. It may be an element of the effector pathway responsible for the activation of sporulation genes in response to nutritional stress. Spo0A may act in concert with spo0H (a sigma factor) to control the expression of some genes that are critical to the sporulation process.</text>
</comment>
<dbReference type="SUPFAM" id="SSF52172">
    <property type="entry name" value="CheY-like"/>
    <property type="match status" value="1"/>
</dbReference>
<sequence>MRVAVVDDSIEDADRIVSYLEQFERENSQSFQTKVFYASFDFLEEYCGDYDVIFLDIEMPGSNGLEVAREIRGRDQAVGIIFITSLAQYAIEGYEVQAIDFMVKPVGYYNFSMKLEKAFRFIEIHKEQDILISNKDGIVRITASDIFYIEKDRDYLLFYTRQGCSKSRGSMKEIKDKLKSLPFAECSSGCLINLNYVRRVEKESVVLTTDQKLPLSRRLKKLFAQDYIRFMGGL</sequence>
<reference evidence="6 7" key="1">
    <citation type="journal article" date="2019" name="Anaerobe">
        <title>Detection of Robinsoniella peoriensis in multiple bone samples of a trauma patient.</title>
        <authorList>
            <person name="Schrottner P."/>
            <person name="Hartwich K."/>
            <person name="Bunk B."/>
            <person name="Schober I."/>
            <person name="Helbig S."/>
            <person name="Rudolph W.W."/>
            <person name="Gunzer F."/>
        </authorList>
    </citation>
    <scope>NUCLEOTIDE SEQUENCE [LARGE SCALE GENOMIC DNA]</scope>
    <source>
        <strain evidence="6 7">DSM 106044</strain>
    </source>
</reference>
<dbReference type="InterPro" id="IPR011006">
    <property type="entry name" value="CheY-like_superfamily"/>
</dbReference>
<evidence type="ECO:0000313" key="7">
    <source>
        <dbReference type="Proteomes" id="UP000306509"/>
    </source>
</evidence>
<dbReference type="Pfam" id="PF04397">
    <property type="entry name" value="LytTR"/>
    <property type="match status" value="1"/>
</dbReference>
<feature type="modified residue" description="4-aspartylphosphate" evidence="3">
    <location>
        <position position="56"/>
    </location>
</feature>
<dbReference type="InterPro" id="IPR007492">
    <property type="entry name" value="LytTR_DNA-bd_dom"/>
</dbReference>
<dbReference type="RefSeq" id="WP_044288849.1">
    <property type="nucleotide sequence ID" value="NZ_CABMJZ010000106.1"/>
</dbReference>
<dbReference type="InterPro" id="IPR046947">
    <property type="entry name" value="LytR-like"/>
</dbReference>
<keyword evidence="3" id="KW-0597">Phosphoprotein</keyword>
<evidence type="ECO:0000313" key="6">
    <source>
        <dbReference type="EMBL" id="TLC99543.1"/>
    </source>
</evidence>
<proteinExistence type="predicted"/>
<dbReference type="Gene3D" id="3.40.50.2300">
    <property type="match status" value="1"/>
</dbReference>
<comment type="caution">
    <text evidence="6">The sequence shown here is derived from an EMBL/GenBank/DDBJ whole genome shotgun (WGS) entry which is preliminary data.</text>
</comment>
<gene>
    <name evidence="6" type="primary">ypdB_7</name>
    <name evidence="6" type="ORF">DSM106044_03746</name>
</gene>
<name>A0A4U8Q5H2_9FIRM</name>
<evidence type="ECO:0000256" key="1">
    <source>
        <dbReference type="ARBA" id="ARBA00018672"/>
    </source>
</evidence>